<feature type="region of interest" description="Disordered" evidence="1">
    <location>
        <begin position="1"/>
        <end position="29"/>
    </location>
</feature>
<evidence type="ECO:0000313" key="2">
    <source>
        <dbReference type="EMBL" id="KAA8635697.1"/>
    </source>
</evidence>
<proteinExistence type="predicted"/>
<dbReference type="Proteomes" id="UP000433876">
    <property type="component" value="Unassembled WGS sequence"/>
</dbReference>
<accession>A0A8S8ZXU9</accession>
<feature type="region of interest" description="Disordered" evidence="1">
    <location>
        <begin position="203"/>
        <end position="241"/>
    </location>
</feature>
<protein>
    <submittedName>
        <fullName evidence="2">Uncharacterized protein</fullName>
    </submittedName>
</protein>
<dbReference type="EMBL" id="NMPR01000010">
    <property type="protein sequence ID" value="KAA8635697.1"/>
    <property type="molecule type" value="Genomic_DNA"/>
</dbReference>
<dbReference type="AlphaFoldDB" id="A0A8S8ZXU9"/>
<reference evidence="2 3" key="1">
    <citation type="submission" date="2017-07" db="EMBL/GenBank/DDBJ databases">
        <title>Genome sequence of the Sordaria macrospora wild type strain R19027.</title>
        <authorList>
            <person name="Nowrousian M."/>
            <person name="Teichert I."/>
            <person name="Kueck U."/>
        </authorList>
    </citation>
    <scope>NUCLEOTIDE SEQUENCE [LARGE SCALE GENOMIC DNA]</scope>
    <source>
        <strain evidence="2 3">R19027</strain>
        <tissue evidence="2">Mycelium</tissue>
    </source>
</reference>
<organism evidence="2 3">
    <name type="scientific">Sordaria macrospora</name>
    <dbReference type="NCBI Taxonomy" id="5147"/>
    <lineage>
        <taxon>Eukaryota</taxon>
        <taxon>Fungi</taxon>
        <taxon>Dikarya</taxon>
        <taxon>Ascomycota</taxon>
        <taxon>Pezizomycotina</taxon>
        <taxon>Sordariomycetes</taxon>
        <taxon>Sordariomycetidae</taxon>
        <taxon>Sordariales</taxon>
        <taxon>Sordariaceae</taxon>
        <taxon>Sordaria</taxon>
    </lineage>
</organism>
<gene>
    <name evidence="2" type="ORF">SMACR_00734</name>
</gene>
<evidence type="ECO:0000256" key="1">
    <source>
        <dbReference type="SAM" id="MobiDB-lite"/>
    </source>
</evidence>
<sequence length="470" mass="52635">MNHDQDLPTQSPEPISTLEEAAPPLPTNPRYVSTAMPSAWWAGRFSSLHDRFHGELLTARNLNLIIEAQTFQAMLSGEISNSTSTPSAPTASAYNNPSTSVYASSRIMPACDGNFDTPAKRRPDAAQLGLKTTEDRHIPFYVRNQIGIPHSATTDAVMQTPRKSSTYVSERNPAVYKTVHHGEKAHHQAPSPSMIPTRVIPRSESSRILPRRPLPDLPVSESSRVLPRRPLPRIPHSDSSGVIHIYTDDGDNDDSSASFRMKNTDRRNRIMSESQVKARKDREDRLRKEREDMLRRVTIADATALTDDDNRCRRVFLHLEATCTTDEARNSLYAWQQDHARKTNREVLLPRGGTMHDPRSFRSTVFRRTLFGSRRNMGSLPSGSGGGIVTTGLNVNLGQPESEIRHSKTERSLLQVPRSVFTHGRSASMEFDNTEPSSYGYRLERHGTVRGAPAGNEVKKGRYQHRMSLA</sequence>
<name>A0A8S8ZXU9_SORMA</name>
<evidence type="ECO:0000313" key="3">
    <source>
        <dbReference type="Proteomes" id="UP000433876"/>
    </source>
</evidence>
<dbReference type="VEuPathDB" id="FungiDB:SMAC_00734"/>
<comment type="caution">
    <text evidence="2">The sequence shown here is derived from an EMBL/GenBank/DDBJ whole genome shotgun (WGS) entry which is preliminary data.</text>
</comment>